<dbReference type="EMBL" id="AQPF01000005">
    <property type="protein sequence ID" value="KAF0807134.1"/>
    <property type="molecule type" value="Genomic_DNA"/>
</dbReference>
<dbReference type="InterPro" id="IPR000873">
    <property type="entry name" value="AMP-dep_synth/lig_dom"/>
</dbReference>
<dbReference type="InterPro" id="IPR042099">
    <property type="entry name" value="ANL_N_sf"/>
</dbReference>
<reference evidence="3 4" key="1">
    <citation type="submission" date="2012-09" db="EMBL/GenBank/DDBJ databases">
        <title>Genome Sequence of alkane-degrading Bacterium Alcanivorax sp. 6-D-6.</title>
        <authorList>
            <person name="Lai Q."/>
            <person name="Shao Z."/>
        </authorList>
    </citation>
    <scope>NUCLEOTIDE SEQUENCE [LARGE SCALE GENOMIC DNA]</scope>
    <source>
        <strain evidence="3 4">6-D-6</strain>
    </source>
</reference>
<dbReference type="GO" id="GO:0016874">
    <property type="term" value="F:ligase activity"/>
    <property type="evidence" value="ECO:0007669"/>
    <property type="project" value="UniProtKB-KW"/>
</dbReference>
<dbReference type="SUPFAM" id="SSF56801">
    <property type="entry name" value="Acetyl-CoA synthetase-like"/>
    <property type="match status" value="1"/>
</dbReference>
<protein>
    <submittedName>
        <fullName evidence="3">Fatty-acid--CoA ligase</fullName>
    </submittedName>
</protein>
<dbReference type="InterPro" id="IPR050237">
    <property type="entry name" value="ATP-dep_AMP-bd_enzyme"/>
</dbReference>
<proteinExistence type="predicted"/>
<keyword evidence="3" id="KW-0436">Ligase</keyword>
<evidence type="ECO:0000313" key="4">
    <source>
        <dbReference type="Proteomes" id="UP000771797"/>
    </source>
</evidence>
<dbReference type="RefSeq" id="WP_159660174.1">
    <property type="nucleotide sequence ID" value="NZ_AQPF01000005.1"/>
</dbReference>
<gene>
    <name evidence="3" type="ORF">A6D6_01133</name>
</gene>
<dbReference type="PANTHER" id="PTHR43767">
    <property type="entry name" value="LONG-CHAIN-FATTY-ACID--COA LIGASE"/>
    <property type="match status" value="1"/>
</dbReference>
<evidence type="ECO:0000259" key="2">
    <source>
        <dbReference type="Pfam" id="PF13193"/>
    </source>
</evidence>
<feature type="domain" description="AMP-dependent synthetase/ligase" evidence="1">
    <location>
        <begin position="13"/>
        <end position="369"/>
    </location>
</feature>
<name>A0ABQ6YB25_9GAMM</name>
<keyword evidence="4" id="KW-1185">Reference proteome</keyword>
<dbReference type="Pfam" id="PF13193">
    <property type="entry name" value="AMP-binding_C"/>
    <property type="match status" value="1"/>
</dbReference>
<organism evidence="3 4">
    <name type="scientific">Alcanivorax xiamenensis</name>
    <dbReference type="NCBI Taxonomy" id="1177156"/>
    <lineage>
        <taxon>Bacteria</taxon>
        <taxon>Pseudomonadati</taxon>
        <taxon>Pseudomonadota</taxon>
        <taxon>Gammaproteobacteria</taxon>
        <taxon>Oceanospirillales</taxon>
        <taxon>Alcanivoracaceae</taxon>
        <taxon>Alcanivorax</taxon>
    </lineage>
</organism>
<dbReference type="InterPro" id="IPR025110">
    <property type="entry name" value="AMP-bd_C"/>
</dbReference>
<comment type="caution">
    <text evidence="3">The sequence shown here is derived from an EMBL/GenBank/DDBJ whole genome shotgun (WGS) entry which is preliminary data.</text>
</comment>
<dbReference type="Pfam" id="PF00501">
    <property type="entry name" value="AMP-binding"/>
    <property type="match status" value="1"/>
</dbReference>
<accession>A0ABQ6YB25</accession>
<sequence length="506" mass="55134">MTTTYLDLIHRGAGYYPDRTALVFGDQSLTFGETQSLSNRLAHALIERNVRRGDRVALLLNNGLYSVPVDFACVKAGVNRVPLNARLSLDEHRKMLEETGCALLLYGEDLAERAAQLCDAVSGLRAHGIGSAAGGGEDLLRACAALSDSKPAVPVAGDDVILTLFTSGTTGTLKASQHTQASYAAVCKNVLMNLLAVEQDDAMLHAASLIHASGVFVLPFWLRGARTVIMPAFDPDAFLTLIEKQRITTVNLVPTMLQMLLGHPRFATTDVSRLRQVIYGASPMPRPVIEQAMALWGREKFWQYYGQTECPLTLAVLRPEDHTEALLGACGKPSVEVEIRLVDDAGNDVAEGEAGEIAVRAPSMMAGYHNAPELNREMFMDGGWLRTRDVGRFDDNGFLHLKDRTSDMIITGGYNVYPREVEDVLSAHPAVAECAVIGRKDPQWVEAVTAVVVLKAGAWAEEDELIRFVADKVASYKKPRSVIFTDGIAKTAVGKLNRKALRDQFA</sequence>
<feature type="domain" description="AMP-binding enzyme C-terminal" evidence="2">
    <location>
        <begin position="420"/>
        <end position="495"/>
    </location>
</feature>
<evidence type="ECO:0000313" key="3">
    <source>
        <dbReference type="EMBL" id="KAF0807134.1"/>
    </source>
</evidence>
<dbReference type="PANTHER" id="PTHR43767:SF7">
    <property type="entry name" value="MEDIUM_LONG-CHAIN-FATTY-ACID--COA LIGASE FADD8"/>
    <property type="match status" value="1"/>
</dbReference>
<evidence type="ECO:0000259" key="1">
    <source>
        <dbReference type="Pfam" id="PF00501"/>
    </source>
</evidence>
<dbReference type="Proteomes" id="UP000771797">
    <property type="component" value="Unassembled WGS sequence"/>
</dbReference>
<dbReference type="Gene3D" id="3.30.300.30">
    <property type="match status" value="1"/>
</dbReference>
<dbReference type="InterPro" id="IPR045851">
    <property type="entry name" value="AMP-bd_C_sf"/>
</dbReference>
<dbReference type="Gene3D" id="3.40.50.12780">
    <property type="entry name" value="N-terminal domain of ligase-like"/>
    <property type="match status" value="1"/>
</dbReference>